<feature type="region of interest" description="Disordered" evidence="2">
    <location>
        <begin position="156"/>
        <end position="180"/>
    </location>
</feature>
<dbReference type="AlphaFoldDB" id="A0A2R6NUG3"/>
<keyword evidence="1" id="KW-0175">Coiled coil</keyword>
<proteinExistence type="predicted"/>
<feature type="coiled-coil region" evidence="1">
    <location>
        <begin position="303"/>
        <end position="337"/>
    </location>
</feature>
<feature type="region of interest" description="Disordered" evidence="2">
    <location>
        <begin position="1"/>
        <end position="64"/>
    </location>
</feature>
<feature type="compositionally biased region" description="Basic and acidic residues" evidence="2">
    <location>
        <begin position="165"/>
        <end position="180"/>
    </location>
</feature>
<organism evidence="3 4">
    <name type="scientific">Hermanssonia centrifuga</name>
    <dbReference type="NCBI Taxonomy" id="98765"/>
    <lineage>
        <taxon>Eukaryota</taxon>
        <taxon>Fungi</taxon>
        <taxon>Dikarya</taxon>
        <taxon>Basidiomycota</taxon>
        <taxon>Agaricomycotina</taxon>
        <taxon>Agaricomycetes</taxon>
        <taxon>Polyporales</taxon>
        <taxon>Meruliaceae</taxon>
        <taxon>Hermanssonia</taxon>
    </lineage>
</organism>
<feature type="compositionally biased region" description="Basic and acidic residues" evidence="2">
    <location>
        <begin position="12"/>
        <end position="37"/>
    </location>
</feature>
<accession>A0A2R6NUG3</accession>
<reference evidence="3 4" key="1">
    <citation type="submission" date="2018-02" db="EMBL/GenBank/DDBJ databases">
        <title>Genome sequence of the basidiomycete white-rot fungus Phlebia centrifuga.</title>
        <authorList>
            <person name="Granchi Z."/>
            <person name="Peng M."/>
            <person name="de Vries R.P."/>
            <person name="Hilden K."/>
            <person name="Makela M.R."/>
            <person name="Grigoriev I."/>
            <person name="Riley R."/>
        </authorList>
    </citation>
    <scope>NUCLEOTIDE SEQUENCE [LARGE SCALE GENOMIC DNA]</scope>
    <source>
        <strain evidence="3 4">FBCC195</strain>
    </source>
</reference>
<comment type="caution">
    <text evidence="3">The sequence shown here is derived from an EMBL/GenBank/DDBJ whole genome shotgun (WGS) entry which is preliminary data.</text>
</comment>
<evidence type="ECO:0000313" key="4">
    <source>
        <dbReference type="Proteomes" id="UP000186601"/>
    </source>
</evidence>
<evidence type="ECO:0008006" key="5">
    <source>
        <dbReference type="Google" id="ProtNLM"/>
    </source>
</evidence>
<dbReference type="OrthoDB" id="419631at2759"/>
<name>A0A2R6NUG3_9APHY</name>
<keyword evidence="4" id="KW-1185">Reference proteome</keyword>
<feature type="coiled-coil region" evidence="1">
    <location>
        <begin position="427"/>
        <end position="573"/>
    </location>
</feature>
<evidence type="ECO:0000313" key="3">
    <source>
        <dbReference type="EMBL" id="PSR76529.1"/>
    </source>
</evidence>
<sequence length="704" mass="79725">MFGRGNRFPAAKHPEFDAYKHGAFLEKQDRFTKEKPSEVPGPGAYNMEQKTTTSKSGTGTRIASGDRYALLQRKVEELERLHAENKKNHLAEVERLKLELSRAQATHAEQTGRNDKLKKQNDALDTRVQELKRINLSDQSEIKDLRAKLRVSEHERTQLAAKQGETGEAKKALQSLDAKRRDEVRERDKKISELEKALALEKKRKDGLEVRLSEIKGKVGAEVQEARAAALTLESELQETKLESEKAKFALANLKSQAEDAEGELLSQLEQHRLVLSRVAEEYGRLASSTVSTAEYERTKHESISLQFRILRLERKLANAEDQVVEVANLVRATKEDNTILSKQLRDVAEEAMFYSSALSDLLEERIPDPTSMRVVEEAMTSLRRNIEDSRLAVQAFSSQDRASWAEFDHMRTEQLLLHSSFLVKHLDEAQALAEQQRARLADAENRQSQLAAELSTASFRHDTIQVQLVEATASLAMAKVAEEMLKKEAEEAQKRSKAEVARLEGAVKQERETSQRLASAVQQGKAAEEALNAEIDQLATDLAEAERYQEAYTNLVEEVDSLISRNALAEEEAHRLSKFNAEILGHHNPAQRIMYVDKIRRELHDTKQQLLISTRDRDTVLDENDDLRNELELYKSVAVPLNSKPRTTVTRVTRMPLTNQSMNTSANTRGLAHTKSTNNLVKRLETTPELEYKEGDMTVEEIL</sequence>
<evidence type="ECO:0000256" key="2">
    <source>
        <dbReference type="SAM" id="MobiDB-lite"/>
    </source>
</evidence>
<evidence type="ECO:0000256" key="1">
    <source>
        <dbReference type="SAM" id="Coils"/>
    </source>
</evidence>
<dbReference type="EMBL" id="MLYV02000842">
    <property type="protein sequence ID" value="PSR76529.1"/>
    <property type="molecule type" value="Genomic_DNA"/>
</dbReference>
<protein>
    <recommendedName>
        <fullName evidence="5">Hyaluronan-mediated motility receptor C-terminal domain-containing protein</fullName>
    </recommendedName>
</protein>
<dbReference type="STRING" id="98765.A0A2R6NUG3"/>
<dbReference type="Proteomes" id="UP000186601">
    <property type="component" value="Unassembled WGS sequence"/>
</dbReference>
<feature type="compositionally biased region" description="Low complexity" evidence="2">
    <location>
        <begin position="50"/>
        <end position="60"/>
    </location>
</feature>
<feature type="coiled-coil region" evidence="1">
    <location>
        <begin position="191"/>
        <end position="271"/>
    </location>
</feature>
<gene>
    <name evidence="3" type="ORF">PHLCEN_2v8432</name>
</gene>